<dbReference type="SUPFAM" id="SSF56112">
    <property type="entry name" value="Protein kinase-like (PK-like)"/>
    <property type="match status" value="1"/>
</dbReference>
<evidence type="ECO:0000313" key="2">
    <source>
        <dbReference type="EMBL" id="KAF2240906.1"/>
    </source>
</evidence>
<dbReference type="OrthoDB" id="5979581at2759"/>
<dbReference type="InterPro" id="IPR000719">
    <property type="entry name" value="Prot_kinase_dom"/>
</dbReference>
<dbReference type="GeneID" id="54573758"/>
<dbReference type="RefSeq" id="XP_033675910.1">
    <property type="nucleotide sequence ID" value="XM_033820428.1"/>
</dbReference>
<dbReference type="GO" id="GO:0004672">
    <property type="term" value="F:protein kinase activity"/>
    <property type="evidence" value="ECO:0007669"/>
    <property type="project" value="InterPro"/>
</dbReference>
<dbReference type="Pfam" id="PF00069">
    <property type="entry name" value="Pkinase"/>
    <property type="match status" value="1"/>
</dbReference>
<proteinExistence type="predicted"/>
<organism evidence="2 3">
    <name type="scientific">Trematosphaeria pertusa</name>
    <dbReference type="NCBI Taxonomy" id="390896"/>
    <lineage>
        <taxon>Eukaryota</taxon>
        <taxon>Fungi</taxon>
        <taxon>Dikarya</taxon>
        <taxon>Ascomycota</taxon>
        <taxon>Pezizomycotina</taxon>
        <taxon>Dothideomycetes</taxon>
        <taxon>Pleosporomycetidae</taxon>
        <taxon>Pleosporales</taxon>
        <taxon>Massarineae</taxon>
        <taxon>Trematosphaeriaceae</taxon>
        <taxon>Trematosphaeria</taxon>
    </lineage>
</organism>
<dbReference type="PROSITE" id="PS50011">
    <property type="entry name" value="PROTEIN_KINASE_DOM"/>
    <property type="match status" value="1"/>
</dbReference>
<accession>A0A6A6HS29</accession>
<evidence type="ECO:0000259" key="1">
    <source>
        <dbReference type="PROSITE" id="PS50011"/>
    </source>
</evidence>
<reference evidence="2" key="1">
    <citation type="journal article" date="2020" name="Stud. Mycol.">
        <title>101 Dothideomycetes genomes: a test case for predicting lifestyles and emergence of pathogens.</title>
        <authorList>
            <person name="Haridas S."/>
            <person name="Albert R."/>
            <person name="Binder M."/>
            <person name="Bloem J."/>
            <person name="Labutti K."/>
            <person name="Salamov A."/>
            <person name="Andreopoulos B."/>
            <person name="Baker S."/>
            <person name="Barry K."/>
            <person name="Bills G."/>
            <person name="Bluhm B."/>
            <person name="Cannon C."/>
            <person name="Castanera R."/>
            <person name="Culley D."/>
            <person name="Daum C."/>
            <person name="Ezra D."/>
            <person name="Gonzalez J."/>
            <person name="Henrissat B."/>
            <person name="Kuo A."/>
            <person name="Liang C."/>
            <person name="Lipzen A."/>
            <person name="Lutzoni F."/>
            <person name="Magnuson J."/>
            <person name="Mondo S."/>
            <person name="Nolan M."/>
            <person name="Ohm R."/>
            <person name="Pangilinan J."/>
            <person name="Park H.-J."/>
            <person name="Ramirez L."/>
            <person name="Alfaro M."/>
            <person name="Sun H."/>
            <person name="Tritt A."/>
            <person name="Yoshinaga Y."/>
            <person name="Zwiers L.-H."/>
            <person name="Turgeon B."/>
            <person name="Goodwin S."/>
            <person name="Spatafora J."/>
            <person name="Crous P."/>
            <person name="Grigoriev I."/>
        </authorList>
    </citation>
    <scope>NUCLEOTIDE SEQUENCE</scope>
    <source>
        <strain evidence="2">CBS 122368</strain>
    </source>
</reference>
<dbReference type="AlphaFoldDB" id="A0A6A6HS29"/>
<evidence type="ECO:0000313" key="3">
    <source>
        <dbReference type="Proteomes" id="UP000800094"/>
    </source>
</evidence>
<dbReference type="Proteomes" id="UP000800094">
    <property type="component" value="Unassembled WGS sequence"/>
</dbReference>
<sequence length="183" mass="20701">MSLLCDALRGLQFLHSQSYIHRDVKPQNISMYANHAVLLDLGSATRLSSPTATLSATPGRFGTIEYLAPEFEKSEYGTAADVWALGVSAFELLYRYHPFRHSKNPWRAGAEYLQPAFRQQEQMAVQLLRSSKDGVGGVILRMLRYQWSEINSAMRISATRALEFPCWDALDESYSPPRKLAKK</sequence>
<keyword evidence="2" id="KW-0418">Kinase</keyword>
<feature type="domain" description="Protein kinase" evidence="1">
    <location>
        <begin position="1"/>
        <end position="167"/>
    </location>
</feature>
<dbReference type="GO" id="GO:0005524">
    <property type="term" value="F:ATP binding"/>
    <property type="evidence" value="ECO:0007669"/>
    <property type="project" value="InterPro"/>
</dbReference>
<dbReference type="PANTHER" id="PTHR24347">
    <property type="entry name" value="SERINE/THREONINE-PROTEIN KINASE"/>
    <property type="match status" value="1"/>
</dbReference>
<keyword evidence="2" id="KW-0808">Transferase</keyword>
<dbReference type="Gene3D" id="1.10.510.10">
    <property type="entry name" value="Transferase(Phosphotransferase) domain 1"/>
    <property type="match status" value="1"/>
</dbReference>
<dbReference type="EMBL" id="ML987214">
    <property type="protein sequence ID" value="KAF2240906.1"/>
    <property type="molecule type" value="Genomic_DNA"/>
</dbReference>
<gene>
    <name evidence="2" type="ORF">BU26DRAFT_184387</name>
</gene>
<dbReference type="SMART" id="SM00220">
    <property type="entry name" value="S_TKc"/>
    <property type="match status" value="1"/>
</dbReference>
<dbReference type="InterPro" id="IPR011009">
    <property type="entry name" value="Kinase-like_dom_sf"/>
</dbReference>
<keyword evidence="3" id="KW-1185">Reference proteome</keyword>
<protein>
    <submittedName>
        <fullName evidence="2">Kinase-like protein</fullName>
    </submittedName>
</protein>
<name>A0A6A6HS29_9PLEO</name>